<accession>A0A3D9DPE1</accession>
<feature type="signal peptide" evidence="1">
    <location>
        <begin position="1"/>
        <end position="22"/>
    </location>
</feature>
<dbReference type="InterPro" id="IPR011050">
    <property type="entry name" value="Pectin_lyase_fold/virulence"/>
</dbReference>
<comment type="caution">
    <text evidence="2">The sequence shown here is derived from an EMBL/GenBank/DDBJ whole genome shotgun (WGS) entry which is preliminary data.</text>
</comment>
<evidence type="ECO:0000313" key="3">
    <source>
        <dbReference type="Proteomes" id="UP000257030"/>
    </source>
</evidence>
<proteinExistence type="predicted"/>
<organism evidence="2 3">
    <name type="scientific">Chryseobacterium elymi</name>
    <dbReference type="NCBI Taxonomy" id="395936"/>
    <lineage>
        <taxon>Bacteria</taxon>
        <taxon>Pseudomonadati</taxon>
        <taxon>Bacteroidota</taxon>
        <taxon>Flavobacteriia</taxon>
        <taxon>Flavobacteriales</taxon>
        <taxon>Weeksellaceae</taxon>
        <taxon>Chryseobacterium group</taxon>
        <taxon>Chryseobacterium</taxon>
    </lineage>
</organism>
<dbReference type="InterPro" id="IPR012334">
    <property type="entry name" value="Pectin_lyas_fold"/>
</dbReference>
<dbReference type="OrthoDB" id="253409at2"/>
<feature type="chain" id="PRO_5017790061" evidence="1">
    <location>
        <begin position="23"/>
        <end position="374"/>
    </location>
</feature>
<gene>
    <name evidence="2" type="ORF">DRF60_02695</name>
</gene>
<dbReference type="EMBL" id="QNUH01000002">
    <property type="protein sequence ID" value="REC79910.1"/>
    <property type="molecule type" value="Genomic_DNA"/>
</dbReference>
<dbReference type="AlphaFoldDB" id="A0A3D9DPE1"/>
<dbReference type="InterPro" id="IPR006626">
    <property type="entry name" value="PbH1"/>
</dbReference>
<sequence length="374" mass="42160">MIKVIKSFFCITFLLSINLSCAQDKFKYRDVPDSFVKTTDISSSMNALKDKAFKVIDILPKNYSKDASEDYTIYVQKAIDENSIVLLPNFPLLINDKGIKLNNNSVLLFDDASQFKLKPTERSGYAIISINNKKNVSIYNAKVIGDRNQHLGTKGEWGMGISINQAVDVKIYNAVVKDCWGDGIYIGGKTFSSNISIIGGLIDNNRRNGISIIGGDNILLQNLVVSNSNGANPQTGIDMEPNTQQNKKLNVALKSVTTFNNKLNGLSFYLDNLKGDQEANNVEISIDNYKDLYSTNGISYSNRRSKTKKYLKGNIMLKNVDLKYNKKPFRYLYDNASLDNINLQINNFKSDHKENKKILTELQTFSQQKIKYNQ</sequence>
<protein>
    <submittedName>
        <fullName evidence="2">Uncharacterized protein</fullName>
    </submittedName>
</protein>
<dbReference type="SUPFAM" id="SSF51126">
    <property type="entry name" value="Pectin lyase-like"/>
    <property type="match status" value="1"/>
</dbReference>
<dbReference type="SMART" id="SM00710">
    <property type="entry name" value="PbH1"/>
    <property type="match status" value="3"/>
</dbReference>
<dbReference type="Gene3D" id="2.160.20.10">
    <property type="entry name" value="Single-stranded right-handed beta-helix, Pectin lyase-like"/>
    <property type="match status" value="1"/>
</dbReference>
<evidence type="ECO:0000256" key="1">
    <source>
        <dbReference type="SAM" id="SignalP"/>
    </source>
</evidence>
<keyword evidence="3" id="KW-1185">Reference proteome</keyword>
<reference evidence="2 3" key="1">
    <citation type="journal article" date="2010" name="Syst. Appl. Microbiol.">
        <title>Four new species of Chryseobacterium from the rhizosphere of coastal sand dune plants, Chryseobacterium elymi sp. nov., Chryseobacterium hagamense sp. nov., Chryseobacterium lathyri sp. nov. and Chryseobacterium rhizosphaerae sp. nov.</title>
        <authorList>
            <person name="Cho S.H."/>
            <person name="Lee K.S."/>
            <person name="Shin D.S."/>
            <person name="Han J.H."/>
            <person name="Park K.S."/>
            <person name="Lee C.H."/>
            <person name="Park K.H."/>
            <person name="Kim S.B."/>
        </authorList>
    </citation>
    <scope>NUCLEOTIDE SEQUENCE [LARGE SCALE GENOMIC DNA]</scope>
    <source>
        <strain evidence="2 3">KCTC 22547</strain>
    </source>
</reference>
<dbReference type="Proteomes" id="UP000257030">
    <property type="component" value="Unassembled WGS sequence"/>
</dbReference>
<keyword evidence="1" id="KW-0732">Signal</keyword>
<name>A0A3D9DPE1_9FLAO</name>
<evidence type="ECO:0000313" key="2">
    <source>
        <dbReference type="EMBL" id="REC79910.1"/>
    </source>
</evidence>
<dbReference type="RefSeq" id="WP_116010597.1">
    <property type="nucleotide sequence ID" value="NZ_QNUH01000002.1"/>
</dbReference>